<feature type="region of interest" description="Disordered" evidence="2">
    <location>
        <begin position="186"/>
        <end position="206"/>
    </location>
</feature>
<evidence type="ECO:0000313" key="4">
    <source>
        <dbReference type="Proteomes" id="UP001341840"/>
    </source>
</evidence>
<dbReference type="PANTHER" id="PTHR48435">
    <property type="entry name" value="POLYPROTEIN"/>
    <property type="match status" value="1"/>
</dbReference>
<organism evidence="3 4">
    <name type="scientific">Stylosanthes scabra</name>
    <dbReference type="NCBI Taxonomy" id="79078"/>
    <lineage>
        <taxon>Eukaryota</taxon>
        <taxon>Viridiplantae</taxon>
        <taxon>Streptophyta</taxon>
        <taxon>Embryophyta</taxon>
        <taxon>Tracheophyta</taxon>
        <taxon>Spermatophyta</taxon>
        <taxon>Magnoliopsida</taxon>
        <taxon>eudicotyledons</taxon>
        <taxon>Gunneridae</taxon>
        <taxon>Pentapetalae</taxon>
        <taxon>rosids</taxon>
        <taxon>fabids</taxon>
        <taxon>Fabales</taxon>
        <taxon>Fabaceae</taxon>
        <taxon>Papilionoideae</taxon>
        <taxon>50 kb inversion clade</taxon>
        <taxon>dalbergioids sensu lato</taxon>
        <taxon>Dalbergieae</taxon>
        <taxon>Pterocarpus clade</taxon>
        <taxon>Stylosanthes</taxon>
    </lineage>
</organism>
<feature type="coiled-coil region" evidence="1">
    <location>
        <begin position="84"/>
        <end position="118"/>
    </location>
</feature>
<evidence type="ECO:0000313" key="3">
    <source>
        <dbReference type="EMBL" id="MED6166166.1"/>
    </source>
</evidence>
<protein>
    <submittedName>
        <fullName evidence="3">Uncharacterized protein</fullName>
    </submittedName>
</protein>
<feature type="non-terminal residue" evidence="3">
    <location>
        <position position="553"/>
    </location>
</feature>
<evidence type="ECO:0000256" key="1">
    <source>
        <dbReference type="SAM" id="Coils"/>
    </source>
</evidence>
<dbReference type="PANTHER" id="PTHR48435:SF1">
    <property type="entry name" value="POLYPROTEIN"/>
    <property type="match status" value="1"/>
</dbReference>
<name>A0ABU6V1F7_9FABA</name>
<gene>
    <name evidence="3" type="ORF">PIB30_106400</name>
</gene>
<dbReference type="InterPro" id="IPR053098">
    <property type="entry name" value="Petuviruses_polyprotein"/>
</dbReference>
<dbReference type="EMBL" id="JASCZI010125017">
    <property type="protein sequence ID" value="MED6166166.1"/>
    <property type="molecule type" value="Genomic_DNA"/>
</dbReference>
<sequence>MRSQKSYQDYSTTKPQVVPCIATLGSYDHDFPPLQVSADDTRVTRRPYVTPPQGVAPHGYQAVTLQEEVLNWHTDNALNQNKVLNRIDHKLGTLEEKVDEASTQMSHLQAHIKELRDMLATQAIQLDHDLKTYVHEQYFGPDFYKKNQELIKIKAQLKQIEDDQARKTKPQTLITDPLSLYPPSYPAYTPNLYPPPSSPPQSSDYGSIFQSFHSLAKYAQPKTPIPPPVQPTGFKPKEPRPRPRTPWKPEFREFFPGDSSDDEDHRQPRQTTPSLPLPESSSSKSGNFYFTFDDIDLDKYRQRLNDFGAWIDTRMTIPGMTLPQVHTEFITRMTGNLREWMNGFSEYERMGLVNGTSENFLGLIHKEFLGDITIIQKRNSQEYYEMKCCSLNRRDLKIHYKRMMDKYYSLGGNTNPPLKHVFVASLPDELQPEMQRMMVALRKEVPTTSIGEIYQIALAALDKLCETQNMFKQLQKRSQKLKGACNKSYLQIKCKDRDSCDCSNKKKHHFRKSSQLFQPKSNFPRQKKGRRRYFKRRSFRSKKTNKCFLCGQT</sequence>
<dbReference type="Proteomes" id="UP001341840">
    <property type="component" value="Unassembled WGS sequence"/>
</dbReference>
<accession>A0ABU6V1F7</accession>
<keyword evidence="4" id="KW-1185">Reference proteome</keyword>
<evidence type="ECO:0000256" key="2">
    <source>
        <dbReference type="SAM" id="MobiDB-lite"/>
    </source>
</evidence>
<comment type="caution">
    <text evidence="3">The sequence shown here is derived from an EMBL/GenBank/DDBJ whole genome shotgun (WGS) entry which is preliminary data.</text>
</comment>
<keyword evidence="1" id="KW-0175">Coiled coil</keyword>
<feature type="region of interest" description="Disordered" evidence="2">
    <location>
        <begin position="219"/>
        <end position="283"/>
    </location>
</feature>
<feature type="compositionally biased region" description="Basic and acidic residues" evidence="2">
    <location>
        <begin position="235"/>
        <end position="255"/>
    </location>
</feature>
<proteinExistence type="predicted"/>
<feature type="compositionally biased region" description="Low complexity" evidence="2">
    <location>
        <begin position="273"/>
        <end position="283"/>
    </location>
</feature>
<reference evidence="3 4" key="1">
    <citation type="journal article" date="2023" name="Plants (Basel)">
        <title>Bridging the Gap: Combining Genomics and Transcriptomics Approaches to Understand Stylosanthes scabra, an Orphan Legume from the Brazilian Caatinga.</title>
        <authorList>
            <person name="Ferreira-Neto J.R.C."/>
            <person name="da Silva M.D."/>
            <person name="Binneck E."/>
            <person name="de Melo N.F."/>
            <person name="da Silva R.H."/>
            <person name="de Melo A.L.T.M."/>
            <person name="Pandolfi V."/>
            <person name="Bustamante F.O."/>
            <person name="Brasileiro-Vidal A.C."/>
            <person name="Benko-Iseppon A.M."/>
        </authorList>
    </citation>
    <scope>NUCLEOTIDE SEQUENCE [LARGE SCALE GENOMIC DNA]</scope>
    <source>
        <tissue evidence="3">Leaves</tissue>
    </source>
</reference>